<evidence type="ECO:0000256" key="2">
    <source>
        <dbReference type="ARBA" id="ARBA00022833"/>
    </source>
</evidence>
<keyword evidence="4" id="KW-0238">DNA-binding</keyword>
<keyword evidence="6" id="KW-0539">Nucleus</keyword>
<dbReference type="VEuPathDB" id="FungiDB:EYZ11_002274"/>
<name>A0A5M9MV07_9EURO</name>
<dbReference type="SUPFAM" id="SSF57701">
    <property type="entry name" value="Zn2/Cys6 DNA-binding domain"/>
    <property type="match status" value="1"/>
</dbReference>
<dbReference type="CDD" id="cd00067">
    <property type="entry name" value="GAL4"/>
    <property type="match status" value="1"/>
</dbReference>
<dbReference type="Pfam" id="PF04082">
    <property type="entry name" value="Fungal_trans"/>
    <property type="match status" value="1"/>
</dbReference>
<protein>
    <recommendedName>
        <fullName evidence="9">Zn(2)-C6 fungal-type domain-containing protein</fullName>
    </recommendedName>
</protein>
<evidence type="ECO:0000256" key="8">
    <source>
        <dbReference type="SAM" id="MobiDB-lite"/>
    </source>
</evidence>
<dbReference type="GO" id="GO:0006351">
    <property type="term" value="P:DNA-templated transcription"/>
    <property type="evidence" value="ECO:0007669"/>
    <property type="project" value="InterPro"/>
</dbReference>
<evidence type="ECO:0000259" key="9">
    <source>
        <dbReference type="PROSITE" id="PS50048"/>
    </source>
</evidence>
<keyword evidence="2" id="KW-0862">Zinc</keyword>
<evidence type="ECO:0000256" key="4">
    <source>
        <dbReference type="ARBA" id="ARBA00023125"/>
    </source>
</evidence>
<evidence type="ECO:0000256" key="3">
    <source>
        <dbReference type="ARBA" id="ARBA00023015"/>
    </source>
</evidence>
<dbReference type="OrthoDB" id="4337792at2759"/>
<dbReference type="PANTHER" id="PTHR31944">
    <property type="entry name" value="HEME-RESPONSIVE ZINC FINGER TRANSCRIPTION FACTOR HAP1"/>
    <property type="match status" value="1"/>
</dbReference>
<feature type="region of interest" description="Disordered" evidence="8">
    <location>
        <begin position="47"/>
        <end position="69"/>
    </location>
</feature>
<evidence type="ECO:0000256" key="5">
    <source>
        <dbReference type="ARBA" id="ARBA00023163"/>
    </source>
</evidence>
<reference evidence="10 11" key="1">
    <citation type="submission" date="2019-08" db="EMBL/GenBank/DDBJ databases">
        <title>The genome sequence of a newly discovered highly antifungal drug resistant Aspergillus species, Aspergillus tanneri NIH 1004.</title>
        <authorList>
            <person name="Mounaud S."/>
            <person name="Singh I."/>
            <person name="Joardar V."/>
            <person name="Pakala S."/>
            <person name="Pakala S."/>
            <person name="Venepally P."/>
            <person name="Chung J.K."/>
            <person name="Losada L."/>
            <person name="Nierman W.C."/>
        </authorList>
    </citation>
    <scope>NUCLEOTIDE SEQUENCE [LARGE SCALE GENOMIC DNA]</scope>
    <source>
        <strain evidence="10 11">NIH1004</strain>
    </source>
</reference>
<dbReference type="GO" id="GO:0000978">
    <property type="term" value="F:RNA polymerase II cis-regulatory region sequence-specific DNA binding"/>
    <property type="evidence" value="ECO:0007669"/>
    <property type="project" value="TreeGrafter"/>
</dbReference>
<evidence type="ECO:0000256" key="7">
    <source>
        <dbReference type="SAM" id="Coils"/>
    </source>
</evidence>
<dbReference type="GO" id="GO:0005634">
    <property type="term" value="C:nucleus"/>
    <property type="evidence" value="ECO:0007669"/>
    <property type="project" value="TreeGrafter"/>
</dbReference>
<dbReference type="AlphaFoldDB" id="A0A5M9MV07"/>
<keyword evidence="1" id="KW-0479">Metal-binding</keyword>
<keyword evidence="7" id="KW-0175">Coiled coil</keyword>
<dbReference type="PROSITE" id="PS50048">
    <property type="entry name" value="ZN2_CY6_FUNGAL_2"/>
    <property type="match status" value="1"/>
</dbReference>
<dbReference type="VEuPathDB" id="FungiDB:EYZ11_001695"/>
<proteinExistence type="predicted"/>
<keyword evidence="3" id="KW-0805">Transcription regulation</keyword>
<dbReference type="Pfam" id="PF00172">
    <property type="entry name" value="Zn_clus"/>
    <property type="match status" value="1"/>
</dbReference>
<gene>
    <name evidence="10" type="ORF">ATNIH1004_002440</name>
</gene>
<evidence type="ECO:0000256" key="1">
    <source>
        <dbReference type="ARBA" id="ARBA00022723"/>
    </source>
</evidence>
<comment type="caution">
    <text evidence="10">The sequence shown here is derived from an EMBL/GenBank/DDBJ whole genome shotgun (WGS) entry which is preliminary data.</text>
</comment>
<feature type="compositionally biased region" description="Basic and acidic residues" evidence="8">
    <location>
        <begin position="49"/>
        <end position="59"/>
    </location>
</feature>
<feature type="domain" description="Zn(2)-C6 fungal-type" evidence="9">
    <location>
        <begin position="16"/>
        <end position="47"/>
    </location>
</feature>
<feature type="coiled-coil region" evidence="7">
    <location>
        <begin position="87"/>
        <end position="149"/>
    </location>
</feature>
<dbReference type="GO" id="GO:0001228">
    <property type="term" value="F:DNA-binding transcription activator activity, RNA polymerase II-specific"/>
    <property type="evidence" value="ECO:0007669"/>
    <property type="project" value="TreeGrafter"/>
</dbReference>
<dbReference type="PROSITE" id="PS00463">
    <property type="entry name" value="ZN2_CY6_FUNGAL_1"/>
    <property type="match status" value="1"/>
</dbReference>
<dbReference type="SMART" id="SM00066">
    <property type="entry name" value="GAL4"/>
    <property type="match status" value="1"/>
</dbReference>
<dbReference type="InterPro" id="IPR001138">
    <property type="entry name" value="Zn2Cys6_DnaBD"/>
</dbReference>
<dbReference type="Gene3D" id="4.10.240.10">
    <property type="entry name" value="Zn(2)-C6 fungal-type DNA-binding domain"/>
    <property type="match status" value="1"/>
</dbReference>
<keyword evidence="5" id="KW-0804">Transcription</keyword>
<dbReference type="RefSeq" id="XP_033429127.1">
    <property type="nucleotide sequence ID" value="XM_033567132.1"/>
</dbReference>
<dbReference type="InterPro" id="IPR051430">
    <property type="entry name" value="Fungal_TF_Env_Response"/>
</dbReference>
<dbReference type="InterPro" id="IPR036864">
    <property type="entry name" value="Zn2-C6_fun-type_DNA-bd_sf"/>
</dbReference>
<evidence type="ECO:0000256" key="6">
    <source>
        <dbReference type="ARBA" id="ARBA00023242"/>
    </source>
</evidence>
<evidence type="ECO:0000313" key="10">
    <source>
        <dbReference type="EMBL" id="KAA8649766.1"/>
    </source>
</evidence>
<evidence type="ECO:0000313" key="11">
    <source>
        <dbReference type="Proteomes" id="UP000324241"/>
    </source>
</evidence>
<dbReference type="Proteomes" id="UP000324241">
    <property type="component" value="Unassembled WGS sequence"/>
</dbReference>
<dbReference type="PANTHER" id="PTHR31944:SF129">
    <property type="entry name" value="ASPYRIDONES CLUSTER REGULATOR APDR-RELATED"/>
    <property type="match status" value="1"/>
</dbReference>
<dbReference type="CDD" id="cd12148">
    <property type="entry name" value="fungal_TF_MHR"/>
    <property type="match status" value="1"/>
</dbReference>
<organism evidence="10 11">
    <name type="scientific">Aspergillus tanneri</name>
    <dbReference type="NCBI Taxonomy" id="1220188"/>
    <lineage>
        <taxon>Eukaryota</taxon>
        <taxon>Fungi</taxon>
        <taxon>Dikarya</taxon>
        <taxon>Ascomycota</taxon>
        <taxon>Pezizomycotina</taxon>
        <taxon>Eurotiomycetes</taxon>
        <taxon>Eurotiomycetidae</taxon>
        <taxon>Eurotiales</taxon>
        <taxon>Aspergillaceae</taxon>
        <taxon>Aspergillus</taxon>
        <taxon>Aspergillus subgen. Circumdati</taxon>
    </lineage>
</organism>
<dbReference type="InterPro" id="IPR007219">
    <property type="entry name" value="XnlR_reg_dom"/>
</dbReference>
<accession>A0A5M9MV07</accession>
<dbReference type="GeneID" id="54325142"/>
<dbReference type="EMBL" id="QUQM01000001">
    <property type="protein sequence ID" value="KAA8649766.1"/>
    <property type="molecule type" value="Genomic_DNA"/>
</dbReference>
<sequence length="756" mass="85403">MTTPSSPRKRRRPARSCEQCRRRKVRCDLQMPCAGCRISRGSLTCTYRESGRSSARTDTDNTGSSGLPSIPVVSAQEVIEGLNTPSIFTLRDQIQDVQHRLQHLERSTVHEGQRDPTHDRALDQTNVAVQDLTSRLRKAEEQLSELSRNHQGQPSFAKGNLTIPATIPRLRNTTGKAKLFGPSHWLHTAEKFNLSQLDAKDLELSFVDSQAELAGMIQECRNLRKSVKKQQAVQLNDPIPDLLSTFPPREICDQLVGNYMRTFELIYRVVHIPSFWKEYEIFWKQPLSTSMPFLVKLGLMLTIGMTFYADRDEHLARLGRIWIYAAQWWLVGPSEKSTANLDGLQVFCLLHVSRQTCFVGASPWLSEGSLLRMAMTMGLHRDPRLFHLTPFHSEIRTRLWTTVLELVIHASTDASLPLLLSPCDFDDHVPHNVKDGDFNSETKDLSLSQPLEDFTESSIQILLRQSLPVRIEVAKILNNHHTEQSYDTAIDLAAKLQSACREIAAFCQLHWSQSLTMHYKFLDMQFRRYILLLHRPYMLRARKDPRFYLSRKICLESAMIIAACAENIKIPSDVLDDLSRMMISSTGSFRGALTLDVISALAMEIITQLEETGMGSSSSTGDLAVDPLTEMARAQREPIIQILAHIEEQLLQIIGLGYPSMKRYVFLAGILRQIRAMESGQSVQPAVVKTLRDSLKKCCAMLRSSQTANAPQDSFETLIHSEPSSGLYFDPMDPNLAVDFSSFLFTTFGGEHEAGL</sequence>
<dbReference type="GO" id="GO:0008270">
    <property type="term" value="F:zinc ion binding"/>
    <property type="evidence" value="ECO:0007669"/>
    <property type="project" value="InterPro"/>
</dbReference>